<dbReference type="STRING" id="157072.A0A024U6D5"/>
<dbReference type="PANTHER" id="PTHR15431:SF9">
    <property type="entry name" value="CENTROSOMAL PROTEIN 43"/>
    <property type="match status" value="1"/>
</dbReference>
<feature type="region of interest" description="Disordered" evidence="4">
    <location>
        <begin position="123"/>
        <end position="174"/>
    </location>
</feature>
<evidence type="ECO:0000313" key="5">
    <source>
        <dbReference type="EMBL" id="ETW01971.1"/>
    </source>
</evidence>
<name>A0A024U6D5_9STRA</name>
<keyword evidence="2" id="KW-0963">Cytoplasm</keyword>
<feature type="compositionally biased region" description="Polar residues" evidence="4">
    <location>
        <begin position="131"/>
        <end position="141"/>
    </location>
</feature>
<dbReference type="PROSITE" id="PS50896">
    <property type="entry name" value="LISH"/>
    <property type="match status" value="1"/>
</dbReference>
<sequence>MADDAEIKRLVTETLEMQGVLSQIKAQLRAAVYNAMHEVAPEPTKVKRDLFASKESSLALRVVVEFLRQFNLHHTLSVLTAEASLTEADLSCTRRDVATSLHWSSLGTSTTALLVDLIHNQSNGARDDKANTPSSIDSESLQIPKKSSEDARSGDSSQNAKTVRAPSLDLKPLKTPNILGFATTECSVPTTSFSTTKPNTSVEPHANDDDGEDDEESIASSVQEATSSVDNASPDKPAARQEVAPATDKPSAKLVPEPSKANDLPPLGKPSLLGALPPMPGSKPAASVTTPTPTDGGDDDDQDEDDDAARLRALDASLKAMEAEDDTGTLSKLKASLQHELEAKSDDDGSHYGSDFEEDFEEDAIASDVEEDVGTSKTSDDDGGFKPSAADKPVSRSVLDTYDHVEDVERP</sequence>
<protein>
    <submittedName>
        <fullName evidence="5">Uncharacterized protein</fullName>
    </submittedName>
</protein>
<reference evidence="5" key="1">
    <citation type="submission" date="2013-12" db="EMBL/GenBank/DDBJ databases">
        <title>The Genome Sequence of Aphanomyces invadans NJM9701.</title>
        <authorList>
            <consortium name="The Broad Institute Genomics Platform"/>
            <person name="Russ C."/>
            <person name="Tyler B."/>
            <person name="van West P."/>
            <person name="Dieguez-Uribeondo J."/>
            <person name="Young S.K."/>
            <person name="Zeng Q."/>
            <person name="Gargeya S."/>
            <person name="Fitzgerald M."/>
            <person name="Abouelleil A."/>
            <person name="Alvarado L."/>
            <person name="Chapman S.B."/>
            <person name="Gainer-Dewar J."/>
            <person name="Goldberg J."/>
            <person name="Griggs A."/>
            <person name="Gujja S."/>
            <person name="Hansen M."/>
            <person name="Howarth C."/>
            <person name="Imamovic A."/>
            <person name="Ireland A."/>
            <person name="Larimer J."/>
            <person name="McCowan C."/>
            <person name="Murphy C."/>
            <person name="Pearson M."/>
            <person name="Poon T.W."/>
            <person name="Priest M."/>
            <person name="Roberts A."/>
            <person name="Saif S."/>
            <person name="Shea T."/>
            <person name="Sykes S."/>
            <person name="Wortman J."/>
            <person name="Nusbaum C."/>
            <person name="Birren B."/>
        </authorList>
    </citation>
    <scope>NUCLEOTIDE SEQUENCE [LARGE SCALE GENOMIC DNA]</scope>
    <source>
        <strain evidence="5">NJM9701</strain>
    </source>
</reference>
<organism evidence="5">
    <name type="scientific">Aphanomyces invadans</name>
    <dbReference type="NCBI Taxonomy" id="157072"/>
    <lineage>
        <taxon>Eukaryota</taxon>
        <taxon>Sar</taxon>
        <taxon>Stramenopiles</taxon>
        <taxon>Oomycota</taxon>
        <taxon>Saprolegniomycetes</taxon>
        <taxon>Saprolegniales</taxon>
        <taxon>Verrucalvaceae</taxon>
        <taxon>Aphanomyces</taxon>
    </lineage>
</organism>
<gene>
    <name evidence="5" type="ORF">H310_06498</name>
</gene>
<feature type="compositionally biased region" description="Basic and acidic residues" evidence="4">
    <location>
        <begin position="337"/>
        <end position="350"/>
    </location>
</feature>
<dbReference type="EMBL" id="KI913962">
    <property type="protein sequence ID" value="ETW01971.1"/>
    <property type="molecule type" value="Genomic_DNA"/>
</dbReference>
<feature type="region of interest" description="Disordered" evidence="4">
    <location>
        <begin position="188"/>
        <end position="411"/>
    </location>
</feature>
<accession>A0A024U6D5</accession>
<comment type="subcellular location">
    <subcellularLocation>
        <location evidence="1">Cytoplasm</location>
        <location evidence="1">Cytoskeleton</location>
    </subcellularLocation>
</comment>
<dbReference type="OrthoDB" id="2160638at2759"/>
<evidence type="ECO:0000256" key="1">
    <source>
        <dbReference type="ARBA" id="ARBA00004245"/>
    </source>
</evidence>
<dbReference type="GeneID" id="20083548"/>
<feature type="compositionally biased region" description="Polar residues" evidence="4">
    <location>
        <begin position="188"/>
        <end position="202"/>
    </location>
</feature>
<evidence type="ECO:0000256" key="3">
    <source>
        <dbReference type="ARBA" id="ARBA00023212"/>
    </source>
</evidence>
<feature type="compositionally biased region" description="Basic and acidic residues" evidence="4">
    <location>
        <begin position="401"/>
        <end position="411"/>
    </location>
</feature>
<feature type="compositionally biased region" description="Acidic residues" evidence="4">
    <location>
        <begin position="355"/>
        <end position="373"/>
    </location>
</feature>
<feature type="compositionally biased region" description="Acidic residues" evidence="4">
    <location>
        <begin position="296"/>
        <end position="307"/>
    </location>
</feature>
<dbReference type="Gene3D" id="1.20.960.40">
    <property type="match status" value="1"/>
</dbReference>
<proteinExistence type="predicted"/>
<feature type="compositionally biased region" description="Polar residues" evidence="4">
    <location>
        <begin position="218"/>
        <end position="231"/>
    </location>
</feature>
<dbReference type="PANTHER" id="PTHR15431">
    <property type="entry name" value="FGFR1 ONCOGENE PARTNER/LISH DOMAIN-CONTAINING PROTEIN"/>
    <property type="match status" value="1"/>
</dbReference>
<evidence type="ECO:0000256" key="2">
    <source>
        <dbReference type="ARBA" id="ARBA00022490"/>
    </source>
</evidence>
<evidence type="ECO:0000256" key="4">
    <source>
        <dbReference type="SAM" id="MobiDB-lite"/>
    </source>
</evidence>
<keyword evidence="3" id="KW-0206">Cytoskeleton</keyword>
<dbReference type="GO" id="GO:0015630">
    <property type="term" value="C:microtubule cytoskeleton"/>
    <property type="evidence" value="ECO:0007669"/>
    <property type="project" value="UniProtKB-ARBA"/>
</dbReference>
<dbReference type="AlphaFoldDB" id="A0A024U6D5"/>
<dbReference type="VEuPathDB" id="FungiDB:H310_06498"/>
<dbReference type="InterPro" id="IPR006594">
    <property type="entry name" value="LisH"/>
</dbReference>
<dbReference type="RefSeq" id="XP_008869819.1">
    <property type="nucleotide sequence ID" value="XM_008871597.1"/>
</dbReference>